<organism evidence="1">
    <name type="scientific">Spirodela intermedia</name>
    <name type="common">Intermediate duckweed</name>
    <dbReference type="NCBI Taxonomy" id="51605"/>
    <lineage>
        <taxon>Eukaryota</taxon>
        <taxon>Viridiplantae</taxon>
        <taxon>Streptophyta</taxon>
        <taxon>Embryophyta</taxon>
        <taxon>Tracheophyta</taxon>
        <taxon>Spermatophyta</taxon>
        <taxon>Magnoliopsida</taxon>
        <taxon>Liliopsida</taxon>
        <taxon>Araceae</taxon>
        <taxon>Lemnoideae</taxon>
        <taxon>Spirodela</taxon>
    </lineage>
</organism>
<reference evidence="1 2" key="1">
    <citation type="submission" date="2019-12" db="EMBL/GenBank/DDBJ databases">
        <authorList>
            <person name="Scholz U."/>
            <person name="Mascher M."/>
            <person name="Fiebig A."/>
        </authorList>
    </citation>
    <scope>NUCLEOTIDE SEQUENCE</scope>
</reference>
<name>A0A7I8J3K1_SPIIN</name>
<proteinExistence type="predicted"/>
<keyword evidence="2" id="KW-1185">Reference proteome</keyword>
<gene>
    <name evidence="1" type="ORF">SI7747_08010360</name>
</gene>
<accession>A0A7I8J3K1</accession>
<evidence type="ECO:0000313" key="2">
    <source>
        <dbReference type="Proteomes" id="UP001189122"/>
    </source>
</evidence>
<sequence>MEYLPAPEKTYAAGKPSAAAAAAAAAAEQMKIVLLLTSSGSHLLAALSPNGLTLLAFKSSLW</sequence>
<dbReference type="AlphaFoldDB" id="A0A7I8J3K1"/>
<protein>
    <submittedName>
        <fullName evidence="1">Uncharacterized protein</fullName>
    </submittedName>
</protein>
<dbReference type="EMBL" id="CACRZD030000008">
    <property type="protein sequence ID" value="CAA6663971.1"/>
    <property type="molecule type" value="Genomic_DNA"/>
</dbReference>
<dbReference type="Proteomes" id="UP001189122">
    <property type="component" value="Unassembled WGS sequence"/>
</dbReference>
<evidence type="ECO:0000313" key="1">
    <source>
        <dbReference type="EMBL" id="CAA2624526.1"/>
    </source>
</evidence>
<dbReference type="EMBL" id="LR743595">
    <property type="protein sequence ID" value="CAA2624526.1"/>
    <property type="molecule type" value="Genomic_DNA"/>
</dbReference>